<feature type="chain" id="PRO_5021454471" description="Tetratricopeptide repeat protein" evidence="2">
    <location>
        <begin position="19"/>
        <end position="201"/>
    </location>
</feature>
<comment type="caution">
    <text evidence="3">The sequence shown here is derived from an EMBL/GenBank/DDBJ whole genome shotgun (WGS) entry which is preliminary data.</text>
</comment>
<dbReference type="PROSITE" id="PS50005">
    <property type="entry name" value="TPR"/>
    <property type="match status" value="1"/>
</dbReference>
<organism evidence="3 4">
    <name type="scientific">Flavobacterium pectinovorum</name>
    <dbReference type="NCBI Taxonomy" id="29533"/>
    <lineage>
        <taxon>Bacteria</taxon>
        <taxon>Pseudomonadati</taxon>
        <taxon>Bacteroidota</taxon>
        <taxon>Flavobacteriia</taxon>
        <taxon>Flavobacteriales</taxon>
        <taxon>Flavobacteriaceae</taxon>
        <taxon>Flavobacterium</taxon>
    </lineage>
</organism>
<dbReference type="RefSeq" id="WP_140505253.1">
    <property type="nucleotide sequence ID" value="NZ_RCZH01000004.1"/>
</dbReference>
<feature type="repeat" description="TPR" evidence="1">
    <location>
        <begin position="27"/>
        <end position="60"/>
    </location>
</feature>
<dbReference type="OrthoDB" id="1375930at2"/>
<dbReference type="AlphaFoldDB" id="A0A502F0W0"/>
<gene>
    <name evidence="3" type="ORF">EAH81_07045</name>
</gene>
<proteinExistence type="predicted"/>
<accession>A0A502F0W0</accession>
<evidence type="ECO:0008006" key="5">
    <source>
        <dbReference type="Google" id="ProtNLM"/>
    </source>
</evidence>
<evidence type="ECO:0000313" key="3">
    <source>
        <dbReference type="EMBL" id="TPG42071.1"/>
    </source>
</evidence>
<keyword evidence="4" id="KW-1185">Reference proteome</keyword>
<reference evidence="3 4" key="1">
    <citation type="journal article" date="2019" name="Environ. Microbiol.">
        <title>Species interactions and distinct microbial communities in high Arctic permafrost affected cryosols are associated with the CH4 and CO2 gas fluxes.</title>
        <authorList>
            <person name="Altshuler I."/>
            <person name="Hamel J."/>
            <person name="Turney S."/>
            <person name="Magnuson E."/>
            <person name="Levesque R."/>
            <person name="Greer C."/>
            <person name="Whyte L.G."/>
        </authorList>
    </citation>
    <scope>NUCLEOTIDE SEQUENCE [LARGE SCALE GENOMIC DNA]</scope>
    <source>
        <strain evidence="3 4">42</strain>
    </source>
</reference>
<evidence type="ECO:0000313" key="4">
    <source>
        <dbReference type="Proteomes" id="UP000319700"/>
    </source>
</evidence>
<evidence type="ECO:0000256" key="1">
    <source>
        <dbReference type="PROSITE-ProRule" id="PRU00339"/>
    </source>
</evidence>
<keyword evidence="1" id="KW-0802">TPR repeat</keyword>
<evidence type="ECO:0000256" key="2">
    <source>
        <dbReference type="SAM" id="SignalP"/>
    </source>
</evidence>
<dbReference type="Proteomes" id="UP000319700">
    <property type="component" value="Unassembled WGS sequence"/>
</dbReference>
<name>A0A502F0W0_9FLAO</name>
<dbReference type="InterPro" id="IPR019734">
    <property type="entry name" value="TPR_rpt"/>
</dbReference>
<sequence>MRNALFFIVLLITFKTSAQNNSKITFQKNRYELAVSYYKKADFINAIDLFYMACKLIPDNEIGIESSKKVDVLRTILRDNIMVQALGTWKSVGDKPGWAIYKKEKVFDEFIEVTNMQILFYKKDKITQEQKLTNTEDLVYYNGEDSDPSFSNIILSNGTIWHCAINNNSSELHVINIAKKDENGIDKIQNNNAEEFYVKVK</sequence>
<dbReference type="EMBL" id="RCZH01000004">
    <property type="protein sequence ID" value="TPG42071.1"/>
    <property type="molecule type" value="Genomic_DNA"/>
</dbReference>
<protein>
    <recommendedName>
        <fullName evidence="5">Tetratricopeptide repeat protein</fullName>
    </recommendedName>
</protein>
<feature type="signal peptide" evidence="2">
    <location>
        <begin position="1"/>
        <end position="18"/>
    </location>
</feature>
<keyword evidence="2" id="KW-0732">Signal</keyword>